<dbReference type="KEGG" id="osu:NT6N_39530"/>
<feature type="region of interest" description="Disordered" evidence="1">
    <location>
        <begin position="135"/>
        <end position="167"/>
    </location>
</feature>
<dbReference type="EMBL" id="AP026866">
    <property type="protein sequence ID" value="BDS08913.1"/>
    <property type="molecule type" value="Genomic_DNA"/>
</dbReference>
<feature type="compositionally biased region" description="Polar residues" evidence="1">
    <location>
        <begin position="142"/>
        <end position="155"/>
    </location>
</feature>
<dbReference type="AlphaFoldDB" id="A0AAT9FSD5"/>
<feature type="compositionally biased region" description="Basic and acidic residues" evidence="1">
    <location>
        <begin position="54"/>
        <end position="75"/>
    </location>
</feature>
<accession>A0AAT9FSD5</accession>
<evidence type="ECO:0000313" key="2">
    <source>
        <dbReference type="EMBL" id="BDS08913.1"/>
    </source>
</evidence>
<gene>
    <name evidence="2" type="ORF">NT6N_39530</name>
</gene>
<evidence type="ECO:0000256" key="1">
    <source>
        <dbReference type="SAM" id="MobiDB-lite"/>
    </source>
</evidence>
<proteinExistence type="predicted"/>
<protein>
    <submittedName>
        <fullName evidence="2">Uncharacterized protein</fullName>
    </submittedName>
</protein>
<name>A0AAT9FSD5_9BACT</name>
<reference evidence="2" key="1">
    <citation type="submission" date="2024-07" db="EMBL/GenBank/DDBJ databases">
        <title>Complete genome sequence of Verrucomicrobiaceae bacterium NT6N.</title>
        <authorList>
            <person name="Huang C."/>
            <person name="Takami H."/>
            <person name="Hamasaki K."/>
        </authorList>
    </citation>
    <scope>NUCLEOTIDE SEQUENCE</scope>
    <source>
        <strain evidence="2">NT6N</strain>
    </source>
</reference>
<feature type="region of interest" description="Disordered" evidence="1">
    <location>
        <begin position="50"/>
        <end position="84"/>
    </location>
</feature>
<sequence length="202" mass="22640">MTATAPSHFLISLARLTVVVGLGACLVSCGSEQTVTKEQVRKDAWGNKETFSVGKDKDGNPMMKSDRRSSMEGKTSHMASNRDFAGKDYSKTSYRKKRWGGNTIFGRKKYEGNTDASRYKQEPWFVQKQASAQGKTAYGSDKSFNVNPFSTSTAHEQGGRRVVHKSDAETDVRRRVFIQPDIMDWKKQQGLSISDTNRKLGR</sequence>
<organism evidence="2">
    <name type="scientific">Oceaniferula spumae</name>
    <dbReference type="NCBI Taxonomy" id="2979115"/>
    <lineage>
        <taxon>Bacteria</taxon>
        <taxon>Pseudomonadati</taxon>
        <taxon>Verrucomicrobiota</taxon>
        <taxon>Verrucomicrobiia</taxon>
        <taxon>Verrucomicrobiales</taxon>
        <taxon>Verrucomicrobiaceae</taxon>
        <taxon>Oceaniferula</taxon>
    </lineage>
</organism>